<evidence type="ECO:0000256" key="5">
    <source>
        <dbReference type="ARBA" id="ARBA00022729"/>
    </source>
</evidence>
<evidence type="ECO:0000256" key="6">
    <source>
        <dbReference type="ARBA" id="ARBA00023136"/>
    </source>
</evidence>
<dbReference type="Gene3D" id="3.40.1000.10">
    <property type="entry name" value="Mog1/PsbP, alpha/beta/alpha sandwich"/>
    <property type="match status" value="1"/>
</dbReference>
<dbReference type="Pfam" id="PF06535">
    <property type="entry name" value="RGM_N"/>
    <property type="match status" value="1"/>
</dbReference>
<feature type="domain" description="Repulsive guidance molecule N-terminal" evidence="10">
    <location>
        <begin position="27"/>
        <end position="94"/>
    </location>
</feature>
<keyword evidence="4" id="KW-0336">GPI-anchor</keyword>
<evidence type="ECO:0000256" key="7">
    <source>
        <dbReference type="ARBA" id="ARBA00023180"/>
    </source>
</evidence>
<dbReference type="STRING" id="6293.A0A1I8EVB2"/>
<dbReference type="WBParaSite" id="maker-PairedContig_554-snap-gene-0.3-mRNA-1">
    <property type="protein sequence ID" value="maker-PairedContig_554-snap-gene-0.3-mRNA-1"/>
    <property type="gene ID" value="maker-PairedContig_554-snap-gene-0.3"/>
</dbReference>
<comment type="similarity">
    <text evidence="2">Belongs to the repulsive guidance molecule (RGM) family.</text>
</comment>
<evidence type="ECO:0000256" key="1">
    <source>
        <dbReference type="ARBA" id="ARBA00004609"/>
    </source>
</evidence>
<accession>A0A1I8EVB2</accession>
<protein>
    <submittedName>
        <fullName evidence="11">Uncharacterized protein</fullName>
    </submittedName>
</protein>
<dbReference type="Pfam" id="PF06534">
    <property type="entry name" value="RGM_C"/>
    <property type="match status" value="1"/>
</dbReference>
<comment type="subcellular location">
    <subcellularLocation>
        <location evidence="1">Cell membrane</location>
        <topology evidence="1">Lipid-anchor</topology>
        <topology evidence="1">GPI-anchor</topology>
    </subcellularLocation>
</comment>
<dbReference type="InterPro" id="IPR009496">
    <property type="entry name" value="RGM_C"/>
</dbReference>
<dbReference type="InterPro" id="IPR010536">
    <property type="entry name" value="RGM_N"/>
</dbReference>
<name>A0A1I8EVB2_WUCBA</name>
<dbReference type="PANTHER" id="PTHR31428">
    <property type="entry name" value="RGM DOMAIN FAMILY MEMBER DRAG-1"/>
    <property type="match status" value="1"/>
</dbReference>
<evidence type="ECO:0000259" key="9">
    <source>
        <dbReference type="Pfam" id="PF06534"/>
    </source>
</evidence>
<evidence type="ECO:0000313" key="11">
    <source>
        <dbReference type="WBParaSite" id="maker-PairedContig_554-snap-gene-0.3-mRNA-1"/>
    </source>
</evidence>
<dbReference type="AlphaFoldDB" id="A0A1I8EVB2"/>
<evidence type="ECO:0000256" key="4">
    <source>
        <dbReference type="ARBA" id="ARBA00022622"/>
    </source>
</evidence>
<dbReference type="InterPro" id="IPR040287">
    <property type="entry name" value="RGM"/>
</dbReference>
<feature type="domain" description="Repulsive guidance molecule C-terminal" evidence="9">
    <location>
        <begin position="123"/>
        <end position="351"/>
    </location>
</feature>
<evidence type="ECO:0000256" key="8">
    <source>
        <dbReference type="ARBA" id="ARBA00023288"/>
    </source>
</evidence>
<proteinExistence type="inferred from homology"/>
<dbReference type="GO" id="GO:0015026">
    <property type="term" value="F:coreceptor activity"/>
    <property type="evidence" value="ECO:0007669"/>
    <property type="project" value="TreeGrafter"/>
</dbReference>
<keyword evidence="5" id="KW-0732">Signal</keyword>
<evidence type="ECO:0000256" key="3">
    <source>
        <dbReference type="ARBA" id="ARBA00022475"/>
    </source>
</evidence>
<evidence type="ECO:0000259" key="10">
    <source>
        <dbReference type="Pfam" id="PF06535"/>
    </source>
</evidence>
<organism evidence="11">
    <name type="scientific">Wuchereria bancrofti</name>
    <dbReference type="NCBI Taxonomy" id="6293"/>
    <lineage>
        <taxon>Eukaryota</taxon>
        <taxon>Metazoa</taxon>
        <taxon>Ecdysozoa</taxon>
        <taxon>Nematoda</taxon>
        <taxon>Chromadorea</taxon>
        <taxon>Rhabditida</taxon>
        <taxon>Spirurina</taxon>
        <taxon>Spiruromorpha</taxon>
        <taxon>Filarioidea</taxon>
        <taxon>Onchocercidae</taxon>
        <taxon>Wuchereria</taxon>
    </lineage>
</organism>
<keyword evidence="8" id="KW-0449">Lipoprotein</keyword>
<dbReference type="GO" id="GO:0098552">
    <property type="term" value="C:side of membrane"/>
    <property type="evidence" value="ECO:0007669"/>
    <property type="project" value="UniProtKB-KW"/>
</dbReference>
<evidence type="ECO:0000256" key="2">
    <source>
        <dbReference type="ARBA" id="ARBA00005321"/>
    </source>
</evidence>
<keyword evidence="3" id="KW-1003">Cell membrane</keyword>
<keyword evidence="6" id="KW-0472">Membrane</keyword>
<reference evidence="11" key="1">
    <citation type="submission" date="2016-11" db="UniProtKB">
        <authorList>
            <consortium name="WormBaseParasite"/>
        </authorList>
    </citation>
    <scope>IDENTIFICATION</scope>
    <source>
        <strain evidence="11">pt0022</strain>
    </source>
</reference>
<dbReference type="GO" id="GO:0030509">
    <property type="term" value="P:BMP signaling pathway"/>
    <property type="evidence" value="ECO:0007669"/>
    <property type="project" value="TreeGrafter"/>
</dbReference>
<dbReference type="GO" id="GO:0005886">
    <property type="term" value="C:plasma membrane"/>
    <property type="evidence" value="ECO:0007669"/>
    <property type="project" value="UniProtKB-SubCell"/>
</dbReference>
<keyword evidence="7" id="KW-0325">Glycoprotein</keyword>
<dbReference type="PANTHER" id="PTHR31428:SF6">
    <property type="entry name" value="REPULSIVE GUIDANCE MOLECULE B HOMOLOG DRAG-1"/>
    <property type="match status" value="1"/>
</dbReference>
<sequence>MELSIKIKDSVNIMLCVKIAWHKGNSCMVDYCADIYSERLDEGGILIGMNAPYCQIITDYIYCLSETNRTCRGNLKYHTLQTLLHRQRREFSCNSFPEAMKPSNYVPIGCTFPIDSAPHIIQRYCGLFGSRHLRTLNGHFETCARNGAYPLINNKHLLIQITHSFVGSGTTAVSKVTVIIKENNRCTTRKQYEAGSDDEQLPNSFTDGSRFVGNSGRKAVEIKSLNQTHVEIILRYIATMIYIRRHGAYLSVALRIPERIVQEQTDNEFDICTLGCSRSETVKIEEALANPISFTRCHGVRMKIPLKIAIERCKHANVTDAFFDACVFDFLISGDEMFIAQIIDAQYDIINLFSPYLHHYFTGRQNLTLYDSKAGYKWKQCIQQSSIVHSEQISGSIKLQQRCNNISELIENRSKKENGYIVLPTNNKIDHTIYHHYQLVFSTVYDK</sequence>